<gene>
    <name evidence="2" type="ORF">CHRIB12_LOCUS4512</name>
</gene>
<accession>A0A916E0H3</accession>
<keyword evidence="1" id="KW-0175">Coiled coil</keyword>
<comment type="caution">
    <text evidence="2">The sequence shown here is derived from an EMBL/GenBank/DDBJ whole genome shotgun (WGS) entry which is preliminary data.</text>
</comment>
<dbReference type="VEuPathDB" id="FungiDB:RhiirFUN_024160"/>
<protein>
    <submittedName>
        <fullName evidence="2">Uncharacterized protein</fullName>
    </submittedName>
</protein>
<evidence type="ECO:0000313" key="3">
    <source>
        <dbReference type="Proteomes" id="UP000684084"/>
    </source>
</evidence>
<evidence type="ECO:0000313" key="2">
    <source>
        <dbReference type="EMBL" id="CAB5348597.1"/>
    </source>
</evidence>
<dbReference type="Proteomes" id="UP000684084">
    <property type="component" value="Unassembled WGS sequence"/>
</dbReference>
<evidence type="ECO:0000256" key="1">
    <source>
        <dbReference type="SAM" id="Coils"/>
    </source>
</evidence>
<dbReference type="OrthoDB" id="2323071at2759"/>
<organism evidence="2 3">
    <name type="scientific">Rhizophagus irregularis</name>
    <dbReference type="NCBI Taxonomy" id="588596"/>
    <lineage>
        <taxon>Eukaryota</taxon>
        <taxon>Fungi</taxon>
        <taxon>Fungi incertae sedis</taxon>
        <taxon>Mucoromycota</taxon>
        <taxon>Glomeromycotina</taxon>
        <taxon>Glomeromycetes</taxon>
        <taxon>Glomerales</taxon>
        <taxon>Glomeraceae</taxon>
        <taxon>Rhizophagus</taxon>
    </lineage>
</organism>
<dbReference type="EMBL" id="CAGKOT010000007">
    <property type="protein sequence ID" value="CAB5348597.1"/>
    <property type="molecule type" value="Genomic_DNA"/>
</dbReference>
<name>A0A916E0H3_9GLOM</name>
<proteinExistence type="predicted"/>
<dbReference type="AlphaFoldDB" id="A0A916E0H3"/>
<reference evidence="2" key="1">
    <citation type="submission" date="2020-05" db="EMBL/GenBank/DDBJ databases">
        <authorList>
            <person name="Rincon C."/>
            <person name="Sanders R I."/>
            <person name="Robbins C."/>
            <person name="Chaturvedi A."/>
        </authorList>
    </citation>
    <scope>NUCLEOTIDE SEQUENCE</scope>
    <source>
        <strain evidence="2">CHB12</strain>
    </source>
</reference>
<sequence length="388" mass="44498">MLIFVKTNSWLNFGQNYNFARIKNIRVDPGQTRVKPGSRKFITRPGGSGHAGHAGHGSLKIYSSFLKVPEVDNFIYSEKGQPICTKLVATSFITILNDTLKCLAEYASNIPLIILDTLQFIFGMEYHEIDINGNPNILFRAHDKDEKDKNWVRGLTKILNNLINYKKYSISPKHYSKYWPIAVSLLAFLCTFYFLEKNYAQVEYNIVTNDQVDMFKKHNSQLREILDKIYMNLEEKQTEDFIANIGILQGHRENFVPFLKEINDSLKAQLKEINNKKDNEIFKVTGSAICTLCSIVATANLDPNSLVQKIVGSISGGVLGAITIHKFLNIRIFKKIIDEHNEFLNGVQKYVDDVKLTDSEIPIILYQFKTYHDKVDEFQTKIAKLKKQ</sequence>
<feature type="coiled-coil region" evidence="1">
    <location>
        <begin position="256"/>
        <end position="283"/>
    </location>
</feature>